<dbReference type="Proteomes" id="UP000053477">
    <property type="component" value="Unassembled WGS sequence"/>
</dbReference>
<dbReference type="OrthoDB" id="5397701at2759"/>
<evidence type="ECO:0000313" key="2">
    <source>
        <dbReference type="Proteomes" id="UP000053477"/>
    </source>
</evidence>
<dbReference type="AlphaFoldDB" id="A0A0H2RVD5"/>
<evidence type="ECO:0000313" key="1">
    <source>
        <dbReference type="EMBL" id="KLO15552.1"/>
    </source>
</evidence>
<organism evidence="1 2">
    <name type="scientific">Schizopora paradoxa</name>
    <dbReference type="NCBI Taxonomy" id="27342"/>
    <lineage>
        <taxon>Eukaryota</taxon>
        <taxon>Fungi</taxon>
        <taxon>Dikarya</taxon>
        <taxon>Basidiomycota</taxon>
        <taxon>Agaricomycotina</taxon>
        <taxon>Agaricomycetes</taxon>
        <taxon>Hymenochaetales</taxon>
        <taxon>Schizoporaceae</taxon>
        <taxon>Schizopora</taxon>
    </lineage>
</organism>
<gene>
    <name evidence="1" type="ORF">SCHPADRAFT_849463</name>
</gene>
<dbReference type="STRING" id="27342.A0A0H2RVD5"/>
<reference evidence="1 2" key="1">
    <citation type="submission" date="2015-04" db="EMBL/GenBank/DDBJ databases">
        <title>Complete genome sequence of Schizopora paradoxa KUC8140, a cosmopolitan wood degrader in East Asia.</title>
        <authorList>
            <consortium name="DOE Joint Genome Institute"/>
            <person name="Min B."/>
            <person name="Park H."/>
            <person name="Jang Y."/>
            <person name="Kim J.-J."/>
            <person name="Kim K.H."/>
            <person name="Pangilinan J."/>
            <person name="Lipzen A."/>
            <person name="Riley R."/>
            <person name="Grigoriev I.V."/>
            <person name="Spatafora J.W."/>
            <person name="Choi I.-G."/>
        </authorList>
    </citation>
    <scope>NUCLEOTIDE SEQUENCE [LARGE SCALE GENOMIC DNA]</scope>
    <source>
        <strain evidence="1 2">KUC8140</strain>
    </source>
</reference>
<accession>A0A0H2RVD5</accession>
<sequence length="277" mass="31146">MSFSTTFRSSFKSIISRSNLSSRLSVSCANSNYGGGPATWIHLASRKSIVTFANNTSNHRIRNCAREVGTKRPKHAHTREWMYSRRRPFSAQQDATASSPMSPMKDPSHPYLYYHLFEAEVSGMSPVFALTLTEERPKHARSRNILGWLPAAAEGSEDESGLNDFVENASFIPLLHKGIQEGLHRDDIWKNYAIQMQSGWMHIFDQRNPPPLGRIPFPDDIIASVRVEDSVMLPDTYQAMPSYRLCTTDGVCLLSEGLMESLKTTIRSTASMEGRDN</sequence>
<proteinExistence type="predicted"/>
<name>A0A0H2RVD5_9AGAM</name>
<dbReference type="InParanoid" id="A0A0H2RVD5"/>
<protein>
    <submittedName>
        <fullName evidence="1">Uncharacterized protein</fullName>
    </submittedName>
</protein>
<dbReference type="PANTHER" id="PTHR37331:SF1">
    <property type="entry name" value="YALI0F11671P"/>
    <property type="match status" value="1"/>
</dbReference>
<keyword evidence="2" id="KW-1185">Reference proteome</keyword>
<dbReference type="PANTHER" id="PTHR37331">
    <property type="entry name" value="YALI0F11671P"/>
    <property type="match status" value="1"/>
</dbReference>
<dbReference type="EMBL" id="KQ085928">
    <property type="protein sequence ID" value="KLO15552.1"/>
    <property type="molecule type" value="Genomic_DNA"/>
</dbReference>